<feature type="compositionally biased region" description="Basic residues" evidence="5">
    <location>
        <begin position="388"/>
        <end position="406"/>
    </location>
</feature>
<feature type="region of interest" description="Disordered" evidence="5">
    <location>
        <begin position="436"/>
        <end position="588"/>
    </location>
</feature>
<dbReference type="Gene3D" id="3.30.40.10">
    <property type="entry name" value="Zinc/RING finger domain, C3HC4 (zinc finger)"/>
    <property type="match status" value="1"/>
</dbReference>
<feature type="non-terminal residue" evidence="7">
    <location>
        <position position="712"/>
    </location>
</feature>
<dbReference type="PANTHER" id="PTHR25462">
    <property type="entry name" value="BONUS, ISOFORM C-RELATED"/>
    <property type="match status" value="1"/>
</dbReference>
<protein>
    <recommendedName>
        <fullName evidence="6">RING-type domain-containing protein</fullName>
    </recommendedName>
</protein>
<dbReference type="SMART" id="SM00184">
    <property type="entry name" value="RING"/>
    <property type="match status" value="1"/>
</dbReference>
<dbReference type="Pfam" id="PF13445">
    <property type="entry name" value="zf-RING_UBOX"/>
    <property type="match status" value="1"/>
</dbReference>
<dbReference type="EMBL" id="AGNL01015709">
    <property type="protein sequence ID" value="EJK65528.1"/>
    <property type="molecule type" value="Genomic_DNA"/>
</dbReference>
<proteinExistence type="predicted"/>
<organism evidence="7 8">
    <name type="scientific">Thalassiosira oceanica</name>
    <name type="common">Marine diatom</name>
    <dbReference type="NCBI Taxonomy" id="159749"/>
    <lineage>
        <taxon>Eukaryota</taxon>
        <taxon>Sar</taxon>
        <taxon>Stramenopiles</taxon>
        <taxon>Ochrophyta</taxon>
        <taxon>Bacillariophyta</taxon>
        <taxon>Coscinodiscophyceae</taxon>
        <taxon>Thalassiosirophycidae</taxon>
        <taxon>Thalassiosirales</taxon>
        <taxon>Thalassiosiraceae</taxon>
        <taxon>Thalassiosira</taxon>
    </lineage>
</organism>
<comment type="caution">
    <text evidence="7">The sequence shown here is derived from an EMBL/GenBank/DDBJ whole genome shotgun (WGS) entry which is preliminary data.</text>
</comment>
<name>K0SH73_THAOC</name>
<feature type="compositionally biased region" description="Polar residues" evidence="5">
    <location>
        <begin position="1"/>
        <end position="11"/>
    </location>
</feature>
<dbReference type="GO" id="GO:0061630">
    <property type="term" value="F:ubiquitin protein ligase activity"/>
    <property type="evidence" value="ECO:0007669"/>
    <property type="project" value="TreeGrafter"/>
</dbReference>
<evidence type="ECO:0000259" key="6">
    <source>
        <dbReference type="PROSITE" id="PS50089"/>
    </source>
</evidence>
<dbReference type="AlphaFoldDB" id="K0SH73"/>
<keyword evidence="2 4" id="KW-0863">Zinc-finger</keyword>
<dbReference type="GO" id="GO:0008270">
    <property type="term" value="F:zinc ion binding"/>
    <property type="evidence" value="ECO:0007669"/>
    <property type="project" value="UniProtKB-KW"/>
</dbReference>
<sequence length="712" mass="78537">MLSPQSATESEQGAGGGGGGKESRSPYHYGIGGMDDSGYVNDECGICLGEWTDPVTLPCGHTFCADCLSGWKPKFSRPKDRQRKRCPLCRATIPPSQEQIAALKTAKSLMKNTSHPRYDEHAREVEQFKAEYGEDWDGTMIEYDSDFVDLPKYVVKALGKGNLRTVLQWLDVNILEVGGASVLTASCIYEGNLSETVGLLLSWGAEHIVKGERETKEGKLAWRQEISAKGNVELANLMSSELGGRRCEIVSPPNPNTRDNLVGKTCVVEEYIEISDQYKVRMEFTNEVLLLDPNMLKRRDRTPQDPGYYVECKNNRLIRRDFKSNEECRAFIASLGSDVGELSKVDPDAGAKAEQAAADLLAELGLEDLDGPSSSASKKNNQPASSGGKKKKRGGKKKGRNHYHVSRHLNSYLVGCDHRWGEGRFASDRQDAPVATQAGVAPPTPPGPARNGSLRGFGVAGGGTRPVPLRHFRRADSDSPSTGRTASSVHKRRPDPHAVPPRSPGPGRGTAVILRRLSPRGGRSGGEGDTVLPRSLGARRELWSTPPIDARRISRPPPRAQLARDWHGRTSSRGRRRPPVTSSDPRASGRELWLTLRRRFDVQCISRPPFPLPPSPGEAATARLAPHGKWQLLLPLFWKREFDSPPKWQQKLPLLRKNASIVTPRMEYKEYPAGRIKHRTSRSTHKLPWAHTVSSDSLNLLHNGTPRGRHAA</sequence>
<dbReference type="Proteomes" id="UP000266841">
    <property type="component" value="Unassembled WGS sequence"/>
</dbReference>
<keyword evidence="8" id="KW-1185">Reference proteome</keyword>
<evidence type="ECO:0000256" key="3">
    <source>
        <dbReference type="ARBA" id="ARBA00022833"/>
    </source>
</evidence>
<evidence type="ECO:0000313" key="8">
    <source>
        <dbReference type="Proteomes" id="UP000266841"/>
    </source>
</evidence>
<reference evidence="7 8" key="1">
    <citation type="journal article" date="2012" name="Genome Biol.">
        <title>Genome and low-iron response of an oceanic diatom adapted to chronic iron limitation.</title>
        <authorList>
            <person name="Lommer M."/>
            <person name="Specht M."/>
            <person name="Roy A.S."/>
            <person name="Kraemer L."/>
            <person name="Andreson R."/>
            <person name="Gutowska M.A."/>
            <person name="Wolf J."/>
            <person name="Bergner S.V."/>
            <person name="Schilhabel M.B."/>
            <person name="Klostermeier U.C."/>
            <person name="Beiko R.G."/>
            <person name="Rosenstiel P."/>
            <person name="Hippler M."/>
            <person name="Laroche J."/>
        </authorList>
    </citation>
    <scope>NUCLEOTIDE SEQUENCE [LARGE SCALE GENOMIC DNA]</scope>
    <source>
        <strain evidence="7 8">CCMP1005</strain>
    </source>
</reference>
<dbReference type="OrthoDB" id="29886at2759"/>
<dbReference type="InterPro" id="IPR047153">
    <property type="entry name" value="TRIM45/56/19-like"/>
</dbReference>
<evidence type="ECO:0000256" key="4">
    <source>
        <dbReference type="PROSITE-ProRule" id="PRU00175"/>
    </source>
</evidence>
<dbReference type="eggNOG" id="ENOG502SC5Q">
    <property type="taxonomic scope" value="Eukaryota"/>
</dbReference>
<dbReference type="InterPro" id="IPR001841">
    <property type="entry name" value="Znf_RING"/>
</dbReference>
<dbReference type="PANTHER" id="PTHR25462:SF296">
    <property type="entry name" value="MEIOTIC P26, ISOFORM F"/>
    <property type="match status" value="1"/>
</dbReference>
<keyword evidence="1" id="KW-0479">Metal-binding</keyword>
<feature type="compositionally biased region" description="Polar residues" evidence="5">
    <location>
        <begin position="478"/>
        <end position="488"/>
    </location>
</feature>
<keyword evidence="3" id="KW-0862">Zinc</keyword>
<dbReference type="PROSITE" id="PS50089">
    <property type="entry name" value="ZF_RING_2"/>
    <property type="match status" value="1"/>
</dbReference>
<feature type="domain" description="RING-type" evidence="6">
    <location>
        <begin position="44"/>
        <end position="90"/>
    </location>
</feature>
<gene>
    <name evidence="7" type="ORF">THAOC_13597</name>
</gene>
<evidence type="ECO:0000256" key="1">
    <source>
        <dbReference type="ARBA" id="ARBA00022723"/>
    </source>
</evidence>
<evidence type="ECO:0000256" key="2">
    <source>
        <dbReference type="ARBA" id="ARBA00022771"/>
    </source>
</evidence>
<dbReference type="InterPro" id="IPR017907">
    <property type="entry name" value="Znf_RING_CS"/>
</dbReference>
<feature type="region of interest" description="Disordered" evidence="5">
    <location>
        <begin position="367"/>
        <end position="406"/>
    </location>
</feature>
<evidence type="ECO:0000313" key="7">
    <source>
        <dbReference type="EMBL" id="EJK65528.1"/>
    </source>
</evidence>
<dbReference type="PROSITE" id="PS00518">
    <property type="entry name" value="ZF_RING_1"/>
    <property type="match status" value="1"/>
</dbReference>
<evidence type="ECO:0000256" key="5">
    <source>
        <dbReference type="SAM" id="MobiDB-lite"/>
    </source>
</evidence>
<dbReference type="InterPro" id="IPR027370">
    <property type="entry name" value="Znf-RING_euk"/>
</dbReference>
<dbReference type="InterPro" id="IPR013083">
    <property type="entry name" value="Znf_RING/FYVE/PHD"/>
</dbReference>
<dbReference type="SUPFAM" id="SSF57850">
    <property type="entry name" value="RING/U-box"/>
    <property type="match status" value="1"/>
</dbReference>
<feature type="region of interest" description="Disordered" evidence="5">
    <location>
        <begin position="1"/>
        <end position="29"/>
    </location>
</feature>
<feature type="compositionally biased region" description="Polar residues" evidence="5">
    <location>
        <begin position="372"/>
        <end position="385"/>
    </location>
</feature>
<accession>K0SH73</accession>